<evidence type="ECO:0000313" key="1">
    <source>
        <dbReference type="EMBL" id="BDG74883.1"/>
    </source>
</evidence>
<dbReference type="Gene3D" id="1.10.357.10">
    <property type="entry name" value="Tetracycline Repressor, domain 2"/>
    <property type="match status" value="1"/>
</dbReference>
<sequence>MTEIDEDALVAALWRVIATHGWPGLTMGRLAAESGVPLATLRDRFPSRLDPMILHGRRMDHAVLAGTVPGQGGAARDRLFDVLMRRLDAMQPHRAGILRFLRDMRRDPSLAALLGPQLSLSMRWMLDAAEIEGNGGQRRIIALGLVGVWLATVRAWAEDESEDLGSTMAALDRALDRAEQIARTLRLLPAAAPEAAADDASAA</sequence>
<dbReference type="EMBL" id="AP025637">
    <property type="protein sequence ID" value="BDG74883.1"/>
    <property type="molecule type" value="Genomic_DNA"/>
</dbReference>
<dbReference type="Proteomes" id="UP000831327">
    <property type="component" value="Chromosome"/>
</dbReference>
<proteinExistence type="predicted"/>
<dbReference type="InterPro" id="IPR009057">
    <property type="entry name" value="Homeodomain-like_sf"/>
</dbReference>
<dbReference type="RefSeq" id="WP_244456989.1">
    <property type="nucleotide sequence ID" value="NZ_AP025637.1"/>
</dbReference>
<name>A0ABN6PBG8_9PROT</name>
<dbReference type="SUPFAM" id="SSF46689">
    <property type="entry name" value="Homeodomain-like"/>
    <property type="match status" value="1"/>
</dbReference>
<reference evidence="1 2" key="1">
    <citation type="journal article" date="2016" name="Microbes Environ.">
        <title>Phylogenetically diverse aerobic anoxygenic phototrophic bacteria isolated from epilithic biofilms in Tama river, Japan.</title>
        <authorList>
            <person name="Hirose S."/>
            <person name="Matsuura K."/>
            <person name="Haruta S."/>
        </authorList>
    </citation>
    <scope>NUCLEOTIDE SEQUENCE [LARGE SCALE GENOMIC DNA]</scope>
    <source>
        <strain evidence="1 2">S08</strain>
    </source>
</reference>
<protein>
    <recommendedName>
        <fullName evidence="3">TetR family transcriptional regulator</fullName>
    </recommendedName>
</protein>
<gene>
    <name evidence="1" type="ORF">Rmf_48120</name>
</gene>
<keyword evidence="2" id="KW-1185">Reference proteome</keyword>
<evidence type="ECO:0008006" key="3">
    <source>
        <dbReference type="Google" id="ProtNLM"/>
    </source>
</evidence>
<evidence type="ECO:0000313" key="2">
    <source>
        <dbReference type="Proteomes" id="UP000831327"/>
    </source>
</evidence>
<accession>A0ABN6PBG8</accession>
<organism evidence="1 2">
    <name type="scientific">Roseomonas fluvialis</name>
    <dbReference type="NCBI Taxonomy" id="1750527"/>
    <lineage>
        <taxon>Bacteria</taxon>
        <taxon>Pseudomonadati</taxon>
        <taxon>Pseudomonadota</taxon>
        <taxon>Alphaproteobacteria</taxon>
        <taxon>Acetobacterales</taxon>
        <taxon>Roseomonadaceae</taxon>
        <taxon>Roseomonas</taxon>
    </lineage>
</organism>